<dbReference type="EMBL" id="CP146203">
    <property type="protein sequence ID" value="XBH22678.1"/>
    <property type="molecule type" value="Genomic_DNA"/>
</dbReference>
<evidence type="ECO:0000256" key="3">
    <source>
        <dbReference type="ARBA" id="ARBA00022617"/>
    </source>
</evidence>
<comment type="cofactor">
    <cofactor evidence="1">
        <name>heme b</name>
        <dbReference type="ChEBI" id="CHEBI:60344"/>
    </cofactor>
</comment>
<evidence type="ECO:0000256" key="5">
    <source>
        <dbReference type="ARBA" id="ARBA00022729"/>
    </source>
</evidence>
<dbReference type="InterPro" id="IPR006311">
    <property type="entry name" value="TAT_signal"/>
</dbReference>
<keyword evidence="2 12" id="KW-0575">Peroxidase</keyword>
<dbReference type="PROSITE" id="PS51318">
    <property type="entry name" value="TAT"/>
    <property type="match status" value="1"/>
</dbReference>
<evidence type="ECO:0000256" key="6">
    <source>
        <dbReference type="ARBA" id="ARBA00023002"/>
    </source>
</evidence>
<evidence type="ECO:0000256" key="8">
    <source>
        <dbReference type="ARBA" id="ARBA00025737"/>
    </source>
</evidence>
<dbReference type="NCBIfam" id="TIGR01413">
    <property type="entry name" value="Dyp_perox_fam"/>
    <property type="match status" value="1"/>
</dbReference>
<evidence type="ECO:0000256" key="4">
    <source>
        <dbReference type="ARBA" id="ARBA00022723"/>
    </source>
</evidence>
<name>A0AAU7E0A8_9MICO</name>
<comment type="similarity">
    <text evidence="8">Belongs to the DyP-type peroxidase family.</text>
</comment>
<evidence type="ECO:0000256" key="1">
    <source>
        <dbReference type="ARBA" id="ARBA00001970"/>
    </source>
</evidence>
<dbReference type="InterPro" id="IPR006314">
    <property type="entry name" value="Dyp_peroxidase"/>
</dbReference>
<dbReference type="InterPro" id="IPR048327">
    <property type="entry name" value="Dyp_perox_N"/>
</dbReference>
<dbReference type="PROSITE" id="PS51404">
    <property type="entry name" value="DYP_PEROXIDASE"/>
    <property type="match status" value="1"/>
</dbReference>
<dbReference type="Pfam" id="PF20628">
    <property type="entry name" value="Dyp_perox_C"/>
    <property type="match status" value="1"/>
</dbReference>
<evidence type="ECO:0000259" key="11">
    <source>
        <dbReference type="Pfam" id="PF20628"/>
    </source>
</evidence>
<gene>
    <name evidence="12" type="ORF">V5R04_05510</name>
</gene>
<dbReference type="GO" id="GO:0046872">
    <property type="term" value="F:metal ion binding"/>
    <property type="evidence" value="ECO:0007669"/>
    <property type="project" value="UniProtKB-KW"/>
</dbReference>
<keyword evidence="6" id="KW-0560">Oxidoreductase</keyword>
<protein>
    <submittedName>
        <fullName evidence="12">Dyp-type peroxidase</fullName>
    </submittedName>
</protein>
<evidence type="ECO:0000256" key="2">
    <source>
        <dbReference type="ARBA" id="ARBA00022559"/>
    </source>
</evidence>
<dbReference type="InterPro" id="IPR048328">
    <property type="entry name" value="Dyp_perox_C"/>
</dbReference>
<sequence>MAIDNRPTEDMTTDPASDQPKDSAKGAVNRRGFLAKTGLLLGGTILAGAGVGAAIEKLQPQPGPNPQEGPQTEPALFGAETVPFYGPRQAGIATAPQTHAVVLAFHVDPAIGKDGAKRLLRILSQDAQRLSQGEPSLTDAEPELATNPANLTVTVGLGPNFFDYAQISQHKPGWLKQLPGYRIDALEEQWNEGDLVIQLCGDDEIAVAHVRRILTRQIASFAQVKWAQRGFKQSRGSQAGDTTMRNLMGQVDGTANLPVTDHDELLWCGPDQGIWEGGTSMVVRRIAMNLDTWDEVDRIAREDSVGRTLSNGAPLTGTNEHDVPDFDAVSRLGFPIIPDYSHVRRSRPDDPKQRIWRRAYNYDDAPLDGHSSNSGLVFISFQADVDRQYAPIQERLAEMDALNEWTTPIGSAVFAVLPGCQPGQYLGQTLLEA</sequence>
<dbReference type="GO" id="GO:0005829">
    <property type="term" value="C:cytosol"/>
    <property type="evidence" value="ECO:0007669"/>
    <property type="project" value="TreeGrafter"/>
</dbReference>
<proteinExistence type="inferred from homology"/>
<reference evidence="12" key="1">
    <citation type="submission" date="2024-02" db="EMBL/GenBank/DDBJ databases">
        <title>Tomenella chthoni gen. nov. sp. nov., a member of the family Jonesiaceae isolated from bat guano.</title>
        <authorList>
            <person name="Miller S.L."/>
            <person name="King J."/>
            <person name="Sankaranarayanan K."/>
            <person name="Lawson P.A."/>
        </authorList>
    </citation>
    <scope>NUCLEOTIDE SEQUENCE</scope>
    <source>
        <strain evidence="12">BS-20</strain>
    </source>
</reference>
<dbReference type="SUPFAM" id="SSF54909">
    <property type="entry name" value="Dimeric alpha+beta barrel"/>
    <property type="match status" value="1"/>
</dbReference>
<accession>A0AAU7E0A8</accession>
<keyword evidence="3" id="KW-0349">Heme</keyword>
<feature type="domain" description="Dyp-type peroxidase N-terminal" evidence="10">
    <location>
        <begin position="89"/>
        <end position="232"/>
    </location>
</feature>
<dbReference type="Pfam" id="PF04261">
    <property type="entry name" value="Dyp_perox_N"/>
    <property type="match status" value="1"/>
</dbReference>
<keyword evidence="7" id="KW-0408">Iron</keyword>
<dbReference type="InterPro" id="IPR011008">
    <property type="entry name" value="Dimeric_a/b-barrel"/>
</dbReference>
<evidence type="ECO:0000313" key="12">
    <source>
        <dbReference type="EMBL" id="XBH22678.1"/>
    </source>
</evidence>
<dbReference type="AlphaFoldDB" id="A0AAU7E0A8"/>
<dbReference type="PANTHER" id="PTHR30521:SF4">
    <property type="entry name" value="DEFERROCHELATASE"/>
    <property type="match status" value="1"/>
</dbReference>
<keyword evidence="4" id="KW-0479">Metal-binding</keyword>
<dbReference type="GO" id="GO:0004601">
    <property type="term" value="F:peroxidase activity"/>
    <property type="evidence" value="ECO:0007669"/>
    <property type="project" value="UniProtKB-KW"/>
</dbReference>
<evidence type="ECO:0000256" key="7">
    <source>
        <dbReference type="ARBA" id="ARBA00023004"/>
    </source>
</evidence>
<feature type="region of interest" description="Disordered" evidence="9">
    <location>
        <begin position="1"/>
        <end position="28"/>
    </location>
</feature>
<dbReference type="PANTHER" id="PTHR30521">
    <property type="entry name" value="DEFERROCHELATASE/PEROXIDASE"/>
    <property type="match status" value="1"/>
</dbReference>
<feature type="domain" description="Dyp-type peroxidase C-terminal" evidence="11">
    <location>
        <begin position="244"/>
        <end position="420"/>
    </location>
</feature>
<organism evidence="12">
    <name type="scientific">Jonesiaceae bacterium BS-20</name>
    <dbReference type="NCBI Taxonomy" id="3120821"/>
    <lineage>
        <taxon>Bacteria</taxon>
        <taxon>Bacillati</taxon>
        <taxon>Actinomycetota</taxon>
        <taxon>Actinomycetes</taxon>
        <taxon>Micrococcales</taxon>
        <taxon>Jonesiaceae</taxon>
    </lineage>
</organism>
<evidence type="ECO:0000259" key="10">
    <source>
        <dbReference type="Pfam" id="PF04261"/>
    </source>
</evidence>
<dbReference type="GO" id="GO:0020037">
    <property type="term" value="F:heme binding"/>
    <property type="evidence" value="ECO:0007669"/>
    <property type="project" value="InterPro"/>
</dbReference>
<keyword evidence="5" id="KW-0732">Signal</keyword>
<evidence type="ECO:0000256" key="9">
    <source>
        <dbReference type="SAM" id="MobiDB-lite"/>
    </source>
</evidence>